<reference evidence="1 2" key="1">
    <citation type="submission" date="2016-10" db="EMBL/GenBank/DDBJ databases">
        <authorList>
            <person name="de Groot N.N."/>
        </authorList>
    </citation>
    <scope>NUCLEOTIDE SEQUENCE [LARGE SCALE GENOMIC DNA]</scope>
    <source>
        <strain evidence="1 2">LMG 27731</strain>
    </source>
</reference>
<accession>A0A1I7CLI3</accession>
<proteinExistence type="predicted"/>
<protein>
    <submittedName>
        <fullName evidence="1">Uncharacterized protein</fullName>
    </submittedName>
</protein>
<dbReference type="AlphaFoldDB" id="A0A1I7CLI3"/>
<evidence type="ECO:0000313" key="1">
    <source>
        <dbReference type="EMBL" id="SFU00296.1"/>
    </source>
</evidence>
<organism evidence="1 2">
    <name type="scientific">Paraburkholderia aspalathi</name>
    <dbReference type="NCBI Taxonomy" id="1324617"/>
    <lineage>
        <taxon>Bacteria</taxon>
        <taxon>Pseudomonadati</taxon>
        <taxon>Pseudomonadota</taxon>
        <taxon>Betaproteobacteria</taxon>
        <taxon>Burkholderiales</taxon>
        <taxon>Burkholderiaceae</taxon>
        <taxon>Paraburkholderia</taxon>
    </lineage>
</organism>
<dbReference type="Proteomes" id="UP000198844">
    <property type="component" value="Unassembled WGS sequence"/>
</dbReference>
<dbReference type="EMBL" id="FPBH01000007">
    <property type="protein sequence ID" value="SFU00296.1"/>
    <property type="molecule type" value="Genomic_DNA"/>
</dbReference>
<gene>
    <name evidence="1" type="ORF">SAMN05192563_10071</name>
</gene>
<evidence type="ECO:0000313" key="2">
    <source>
        <dbReference type="Proteomes" id="UP000198844"/>
    </source>
</evidence>
<name>A0A1I7CLI3_9BURK</name>
<sequence length="79" mass="8939">MPVSRATKTDASPSSAKYRLPKEFRHIKIGPKACPLGVKQYSIRGGDSLYILRSKNPFSTSPFNRLLKMFGEIPRLSWN</sequence>